<dbReference type="InterPro" id="IPR029526">
    <property type="entry name" value="PGBD"/>
</dbReference>
<feature type="domain" description="PiggyBac transposable element-derived protein" evidence="1">
    <location>
        <begin position="1"/>
        <end position="211"/>
    </location>
</feature>
<dbReference type="PANTHER" id="PTHR46599">
    <property type="entry name" value="PIGGYBAC TRANSPOSABLE ELEMENT-DERIVED PROTEIN 4"/>
    <property type="match status" value="1"/>
</dbReference>
<gene>
    <name evidence="2" type="ORF">PC110_g20504</name>
</gene>
<evidence type="ECO:0000259" key="1">
    <source>
        <dbReference type="Pfam" id="PF13843"/>
    </source>
</evidence>
<protein>
    <recommendedName>
        <fullName evidence="1">PiggyBac transposable element-derived protein domain-containing protein</fullName>
    </recommendedName>
</protein>
<dbReference type="VEuPathDB" id="FungiDB:PC110_g20504"/>
<evidence type="ECO:0000313" key="2">
    <source>
        <dbReference type="EMBL" id="RAW23057.1"/>
    </source>
</evidence>
<dbReference type="STRING" id="29920.A0A329REL3"/>
<name>A0A329REL3_9STRA</name>
<sequence>MTLNRYKLLRRCLSFNAVPTTLDHDAAARIRPLLNLLKVTGGLYVDVGRNVALDEASVACRSRQGRHMIVFNPMKPTGKYHFGLYVVYCSSTWIALNYKLHCNRCDVGDRLNGVVGLEKAQLLRVEFDKVSKIRQHVLDVVQPFYATNRVVNIDNYYTSVQLLQELELKGLYGRGTIRTNSKHFPRHTILDETKCSRGDSLQAISSDYSMIAAS</sequence>
<keyword evidence="3" id="KW-1185">Reference proteome</keyword>
<dbReference type="EMBL" id="MJFZ01001143">
    <property type="protein sequence ID" value="RAW23057.1"/>
    <property type="molecule type" value="Genomic_DNA"/>
</dbReference>
<dbReference type="OrthoDB" id="6077919at2759"/>
<feature type="non-terminal residue" evidence="2">
    <location>
        <position position="214"/>
    </location>
</feature>
<dbReference type="Proteomes" id="UP000251314">
    <property type="component" value="Unassembled WGS sequence"/>
</dbReference>
<evidence type="ECO:0000313" key="3">
    <source>
        <dbReference type="Proteomes" id="UP000251314"/>
    </source>
</evidence>
<dbReference type="PANTHER" id="PTHR46599:SF3">
    <property type="entry name" value="PIGGYBAC TRANSPOSABLE ELEMENT-DERIVED PROTEIN 4"/>
    <property type="match status" value="1"/>
</dbReference>
<reference evidence="2 3" key="1">
    <citation type="submission" date="2018-01" db="EMBL/GenBank/DDBJ databases">
        <title>Draft genome of the strawberry crown rot pathogen Phytophthora cactorum.</title>
        <authorList>
            <person name="Armitage A.D."/>
            <person name="Lysoe E."/>
            <person name="Nellist C.F."/>
            <person name="Harrison R.J."/>
            <person name="Brurberg M.B."/>
        </authorList>
    </citation>
    <scope>NUCLEOTIDE SEQUENCE [LARGE SCALE GENOMIC DNA]</scope>
    <source>
        <strain evidence="2 3">10300</strain>
    </source>
</reference>
<organism evidence="2 3">
    <name type="scientific">Phytophthora cactorum</name>
    <dbReference type="NCBI Taxonomy" id="29920"/>
    <lineage>
        <taxon>Eukaryota</taxon>
        <taxon>Sar</taxon>
        <taxon>Stramenopiles</taxon>
        <taxon>Oomycota</taxon>
        <taxon>Peronosporomycetes</taxon>
        <taxon>Peronosporales</taxon>
        <taxon>Peronosporaceae</taxon>
        <taxon>Phytophthora</taxon>
    </lineage>
</organism>
<accession>A0A329REL3</accession>
<dbReference type="AlphaFoldDB" id="A0A329REL3"/>
<dbReference type="Pfam" id="PF13843">
    <property type="entry name" value="DDE_Tnp_1_7"/>
    <property type="match status" value="1"/>
</dbReference>
<comment type="caution">
    <text evidence="2">The sequence shown here is derived from an EMBL/GenBank/DDBJ whole genome shotgun (WGS) entry which is preliminary data.</text>
</comment>
<proteinExistence type="predicted"/>